<sequence length="146" mass="15489">MASSRFAVAVHVLALLARAGDVPVKSGEIARSVNTNPVVIRRILCALSRARLVVAQRGASGGAQLARTPARIKLSEVYRAVECGSPFSLHPAPLRRCAVGRNICAVLERVQGEVEGAIERALAKISLQDVLDELQACGAQGAKRDR</sequence>
<dbReference type="PANTHER" id="PTHR33221:SF15">
    <property type="entry name" value="HTH-TYPE TRANSCRIPTIONAL REGULATOR YWGB-RELATED"/>
    <property type="match status" value="1"/>
</dbReference>
<gene>
    <name evidence="1" type="ORF">PYK22_00878</name>
</gene>
<reference evidence="1 2" key="2">
    <citation type="submission" date="2015-01" db="EMBL/GenBank/DDBJ databases">
        <title>Complete genome sequence of Pyrinomonas methylaliphatogenes type strain K22T.</title>
        <authorList>
            <person name="Lee K.C.Y."/>
            <person name="Power J.F."/>
            <person name="Dunfield P.F."/>
            <person name="Morgan X.C."/>
            <person name="Huttenhower C."/>
            <person name="Stott M.B."/>
        </authorList>
    </citation>
    <scope>NUCLEOTIDE SEQUENCE [LARGE SCALE GENOMIC DNA]</scope>
    <source>
        <strain evidence="1 2">K22</strain>
    </source>
</reference>
<dbReference type="InterPro" id="IPR000944">
    <property type="entry name" value="Tscrpt_reg_Rrf2"/>
</dbReference>
<dbReference type="PANTHER" id="PTHR33221">
    <property type="entry name" value="WINGED HELIX-TURN-HELIX TRANSCRIPTIONAL REGULATOR, RRF2 FAMILY"/>
    <property type="match status" value="1"/>
</dbReference>
<dbReference type="PROSITE" id="PS51197">
    <property type="entry name" value="HTH_RRF2_2"/>
    <property type="match status" value="1"/>
</dbReference>
<evidence type="ECO:0000313" key="1">
    <source>
        <dbReference type="EMBL" id="CDM64883.1"/>
    </source>
</evidence>
<protein>
    <submittedName>
        <fullName evidence="1">Transcriptional regulator, BadM/Rrf2 family</fullName>
    </submittedName>
</protein>
<dbReference type="EMBL" id="CBXV010000003">
    <property type="protein sequence ID" value="CDM64883.1"/>
    <property type="molecule type" value="Genomic_DNA"/>
</dbReference>
<dbReference type="SUPFAM" id="SSF46785">
    <property type="entry name" value="Winged helix' DNA-binding domain"/>
    <property type="match status" value="1"/>
</dbReference>
<dbReference type="Pfam" id="PF02082">
    <property type="entry name" value="Rrf2"/>
    <property type="match status" value="1"/>
</dbReference>
<dbReference type="STRING" id="454194.PYK22_00878"/>
<dbReference type="InterPro" id="IPR036390">
    <property type="entry name" value="WH_DNA-bd_sf"/>
</dbReference>
<dbReference type="InterPro" id="IPR036388">
    <property type="entry name" value="WH-like_DNA-bd_sf"/>
</dbReference>
<keyword evidence="2" id="KW-1185">Reference proteome</keyword>
<organism evidence="1 2">
    <name type="scientific">Pyrinomonas methylaliphatogenes</name>
    <dbReference type="NCBI Taxonomy" id="454194"/>
    <lineage>
        <taxon>Bacteria</taxon>
        <taxon>Pseudomonadati</taxon>
        <taxon>Acidobacteriota</taxon>
        <taxon>Blastocatellia</taxon>
        <taxon>Blastocatellales</taxon>
        <taxon>Pyrinomonadaceae</taxon>
        <taxon>Pyrinomonas</taxon>
    </lineage>
</organism>
<accession>A0A0B6WUH1</accession>
<proteinExistence type="predicted"/>
<dbReference type="AlphaFoldDB" id="A0A0B6WUH1"/>
<reference evidence="1 2" key="1">
    <citation type="submission" date="2013-12" db="EMBL/GenBank/DDBJ databases">
        <authorList>
            <person name="Stott M."/>
        </authorList>
    </citation>
    <scope>NUCLEOTIDE SEQUENCE [LARGE SCALE GENOMIC DNA]</scope>
    <source>
        <strain evidence="1 2">K22</strain>
    </source>
</reference>
<dbReference type="Proteomes" id="UP000031518">
    <property type="component" value="Unassembled WGS sequence"/>
</dbReference>
<name>A0A0B6WUH1_9BACT</name>
<dbReference type="Gene3D" id="1.10.10.10">
    <property type="entry name" value="Winged helix-like DNA-binding domain superfamily/Winged helix DNA-binding domain"/>
    <property type="match status" value="1"/>
</dbReference>
<dbReference type="GO" id="GO:0003700">
    <property type="term" value="F:DNA-binding transcription factor activity"/>
    <property type="evidence" value="ECO:0007669"/>
    <property type="project" value="TreeGrafter"/>
</dbReference>
<evidence type="ECO:0000313" key="2">
    <source>
        <dbReference type="Proteomes" id="UP000031518"/>
    </source>
</evidence>
<dbReference type="GO" id="GO:0005829">
    <property type="term" value="C:cytosol"/>
    <property type="evidence" value="ECO:0007669"/>
    <property type="project" value="TreeGrafter"/>
</dbReference>